<proteinExistence type="inferred from homology"/>
<dbReference type="AlphaFoldDB" id="A0A9N9UHF4"/>
<protein>
    <recommendedName>
        <fullName evidence="12">Isotrichodermin C-15 hydroxylase</fullName>
    </recommendedName>
</protein>
<keyword evidence="11" id="KW-1185">Reference proteome</keyword>
<evidence type="ECO:0000256" key="2">
    <source>
        <dbReference type="ARBA" id="ARBA00010617"/>
    </source>
</evidence>
<evidence type="ECO:0000256" key="3">
    <source>
        <dbReference type="ARBA" id="ARBA00022617"/>
    </source>
</evidence>
<keyword evidence="4 8" id="KW-0479">Metal-binding</keyword>
<evidence type="ECO:0000313" key="10">
    <source>
        <dbReference type="EMBL" id="CAG9986847.1"/>
    </source>
</evidence>
<evidence type="ECO:0000256" key="7">
    <source>
        <dbReference type="ARBA" id="ARBA00023033"/>
    </source>
</evidence>
<evidence type="ECO:0000256" key="8">
    <source>
        <dbReference type="PIRSR" id="PIRSR602401-1"/>
    </source>
</evidence>
<dbReference type="Gene3D" id="1.10.630.10">
    <property type="entry name" value="Cytochrome P450"/>
    <property type="match status" value="1"/>
</dbReference>
<dbReference type="GO" id="GO:0020037">
    <property type="term" value="F:heme binding"/>
    <property type="evidence" value="ECO:0007669"/>
    <property type="project" value="InterPro"/>
</dbReference>
<dbReference type="Pfam" id="PF00067">
    <property type="entry name" value="p450"/>
    <property type="match status" value="1"/>
</dbReference>
<evidence type="ECO:0000256" key="1">
    <source>
        <dbReference type="ARBA" id="ARBA00001971"/>
    </source>
</evidence>
<dbReference type="PROSITE" id="PS00086">
    <property type="entry name" value="CYTOCHROME_P450"/>
    <property type="match status" value="1"/>
</dbReference>
<dbReference type="InterPro" id="IPR050121">
    <property type="entry name" value="Cytochrome_P450_monoxygenase"/>
</dbReference>
<evidence type="ECO:0000256" key="6">
    <source>
        <dbReference type="ARBA" id="ARBA00023004"/>
    </source>
</evidence>
<dbReference type="GO" id="GO:0004497">
    <property type="term" value="F:monooxygenase activity"/>
    <property type="evidence" value="ECO:0007669"/>
    <property type="project" value="UniProtKB-KW"/>
</dbReference>
<comment type="similarity">
    <text evidence="2 9">Belongs to the cytochrome P450 family.</text>
</comment>
<dbReference type="PANTHER" id="PTHR24305:SF230">
    <property type="entry name" value="P450, PUTATIVE (EUROFUNG)-RELATED"/>
    <property type="match status" value="1"/>
</dbReference>
<keyword evidence="7 9" id="KW-0503">Monooxygenase</keyword>
<dbReference type="GO" id="GO:0016705">
    <property type="term" value="F:oxidoreductase activity, acting on paired donors, with incorporation or reduction of molecular oxygen"/>
    <property type="evidence" value="ECO:0007669"/>
    <property type="project" value="InterPro"/>
</dbReference>
<dbReference type="CDD" id="cd11058">
    <property type="entry name" value="CYP60B-like"/>
    <property type="match status" value="1"/>
</dbReference>
<dbReference type="InterPro" id="IPR001128">
    <property type="entry name" value="Cyt_P450"/>
</dbReference>
<dbReference type="SUPFAM" id="SSF48264">
    <property type="entry name" value="Cytochrome P450"/>
    <property type="match status" value="1"/>
</dbReference>
<reference evidence="11" key="1">
    <citation type="submission" date="2019-06" db="EMBL/GenBank/DDBJ databases">
        <authorList>
            <person name="Broberg M."/>
        </authorList>
    </citation>
    <scope>NUCLEOTIDE SEQUENCE [LARGE SCALE GENOMIC DNA]</scope>
</reference>
<evidence type="ECO:0000256" key="5">
    <source>
        <dbReference type="ARBA" id="ARBA00023002"/>
    </source>
</evidence>
<dbReference type="InterPro" id="IPR036396">
    <property type="entry name" value="Cyt_P450_sf"/>
</dbReference>
<dbReference type="PANTHER" id="PTHR24305">
    <property type="entry name" value="CYTOCHROME P450"/>
    <property type="match status" value="1"/>
</dbReference>
<evidence type="ECO:0000256" key="9">
    <source>
        <dbReference type="RuleBase" id="RU000461"/>
    </source>
</evidence>
<gene>
    <name evidence="10" type="ORF">CBYS24578_00017765</name>
</gene>
<dbReference type="InterPro" id="IPR017972">
    <property type="entry name" value="Cyt_P450_CS"/>
</dbReference>
<sequence>MANRREQILAYILGCMLYNVFFHPLRHYPGPKWAAATSIPYAQLIISGQAHRRVADLHSKYGNVVRIAPNELSYTNVEAWNDIFGHRKASQEEHIKDPVFTAPFKGNIIGADRNDHRRMRRILSHAFSASTMLEQQPLINKYIDLLIQRLHENSSSGTRAVDVVAWYNYTTFDIIGDLAFGEPFGCLENSAAHAWVDMIFALVKINAFSGLIGRYPLIAAFLQYCIPAGVRRKADMLTEMARTKVEKRLALNTDRPDFIRNMLSKGDLSTLWRPLTNQSMTHEEIHDNARLLIGAGSETTATALSAATYFLGSHPHVLAKLTEEVRSSFSSEQEIDVVNVQKLTYMLAVLDESLRLHPPSPIANLRRVATGGATICGQFVPHGTSIGVWHWAMFRNPENFTLPESFIPERWLGDRRFLGDKKEALQPFSYGPRNCIGKNLAYVEMRVILARIIWNFDLVMAHDSQNWMNKEEVYTLWMKGPLNFYLKPRNRVQS</sequence>
<dbReference type="InterPro" id="IPR002401">
    <property type="entry name" value="Cyt_P450_E_grp-I"/>
</dbReference>
<comment type="cofactor">
    <cofactor evidence="1 8">
        <name>heme</name>
        <dbReference type="ChEBI" id="CHEBI:30413"/>
    </cofactor>
</comment>
<dbReference type="GO" id="GO:0009403">
    <property type="term" value="P:toxin biosynthetic process"/>
    <property type="evidence" value="ECO:0007669"/>
    <property type="project" value="UniProtKB-ARBA"/>
</dbReference>
<dbReference type="OrthoDB" id="1470350at2759"/>
<keyword evidence="3 8" id="KW-0349">Heme</keyword>
<dbReference type="GO" id="GO:0005506">
    <property type="term" value="F:iron ion binding"/>
    <property type="evidence" value="ECO:0007669"/>
    <property type="project" value="InterPro"/>
</dbReference>
<dbReference type="PRINTS" id="PR00385">
    <property type="entry name" value="P450"/>
</dbReference>
<dbReference type="EMBL" id="CABFNO020001406">
    <property type="protein sequence ID" value="CAG9986847.1"/>
    <property type="molecule type" value="Genomic_DNA"/>
</dbReference>
<organism evidence="10 11">
    <name type="scientific">Clonostachys byssicola</name>
    <dbReference type="NCBI Taxonomy" id="160290"/>
    <lineage>
        <taxon>Eukaryota</taxon>
        <taxon>Fungi</taxon>
        <taxon>Dikarya</taxon>
        <taxon>Ascomycota</taxon>
        <taxon>Pezizomycotina</taxon>
        <taxon>Sordariomycetes</taxon>
        <taxon>Hypocreomycetidae</taxon>
        <taxon>Hypocreales</taxon>
        <taxon>Bionectriaceae</taxon>
        <taxon>Clonostachys</taxon>
    </lineage>
</organism>
<name>A0A9N9UHF4_9HYPO</name>
<evidence type="ECO:0000313" key="11">
    <source>
        <dbReference type="Proteomes" id="UP000754883"/>
    </source>
</evidence>
<keyword evidence="6 8" id="KW-0408">Iron</keyword>
<dbReference type="Proteomes" id="UP000754883">
    <property type="component" value="Unassembled WGS sequence"/>
</dbReference>
<keyword evidence="5 9" id="KW-0560">Oxidoreductase</keyword>
<dbReference type="FunFam" id="1.10.630.10:FF:000047">
    <property type="entry name" value="Cytochrome P450 monooxygenase"/>
    <property type="match status" value="1"/>
</dbReference>
<reference evidence="10 11" key="2">
    <citation type="submission" date="2021-10" db="EMBL/GenBank/DDBJ databases">
        <authorList>
            <person name="Piombo E."/>
        </authorList>
    </citation>
    <scope>NUCLEOTIDE SEQUENCE [LARGE SCALE GENOMIC DNA]</scope>
</reference>
<feature type="binding site" description="axial binding residue" evidence="8">
    <location>
        <position position="435"/>
    </location>
    <ligand>
        <name>heme</name>
        <dbReference type="ChEBI" id="CHEBI:30413"/>
    </ligand>
    <ligandPart>
        <name>Fe</name>
        <dbReference type="ChEBI" id="CHEBI:18248"/>
    </ligandPart>
</feature>
<evidence type="ECO:0008006" key="12">
    <source>
        <dbReference type="Google" id="ProtNLM"/>
    </source>
</evidence>
<comment type="caution">
    <text evidence="10">The sequence shown here is derived from an EMBL/GenBank/DDBJ whole genome shotgun (WGS) entry which is preliminary data.</text>
</comment>
<evidence type="ECO:0000256" key="4">
    <source>
        <dbReference type="ARBA" id="ARBA00022723"/>
    </source>
</evidence>
<accession>A0A9N9UHF4</accession>
<dbReference type="PRINTS" id="PR00463">
    <property type="entry name" value="EP450I"/>
</dbReference>